<dbReference type="EMBL" id="JAEVHI010000001">
    <property type="protein sequence ID" value="KAG5302957.1"/>
    <property type="molecule type" value="Genomic_DNA"/>
</dbReference>
<dbReference type="VEuPathDB" id="FungiDB:I7I52_00772"/>
<organism evidence="1 2">
    <name type="scientific">Ajellomyces capsulatus</name>
    <name type="common">Darling's disease fungus</name>
    <name type="synonym">Histoplasma capsulatum</name>
    <dbReference type="NCBI Taxonomy" id="5037"/>
    <lineage>
        <taxon>Eukaryota</taxon>
        <taxon>Fungi</taxon>
        <taxon>Dikarya</taxon>
        <taxon>Ascomycota</taxon>
        <taxon>Pezizomycotina</taxon>
        <taxon>Eurotiomycetes</taxon>
        <taxon>Eurotiomycetidae</taxon>
        <taxon>Onygenales</taxon>
        <taxon>Ajellomycetaceae</taxon>
        <taxon>Histoplasma</taxon>
    </lineage>
</organism>
<dbReference type="Proteomes" id="UP000670092">
    <property type="component" value="Unassembled WGS sequence"/>
</dbReference>
<dbReference type="AlphaFoldDB" id="A0A8H8D6T7"/>
<evidence type="ECO:0000313" key="2">
    <source>
        <dbReference type="Proteomes" id="UP000670092"/>
    </source>
</evidence>
<protein>
    <submittedName>
        <fullName evidence="1">Uncharacterized protein</fullName>
    </submittedName>
</protein>
<name>A0A8H8D6T7_AJECA</name>
<evidence type="ECO:0000313" key="1">
    <source>
        <dbReference type="EMBL" id="KAG5302957.1"/>
    </source>
</evidence>
<proteinExistence type="predicted"/>
<gene>
    <name evidence="1" type="ORF">I7I52_00772</name>
</gene>
<accession>A0A8H8D6T7</accession>
<comment type="caution">
    <text evidence="1">The sequence shown here is derived from an EMBL/GenBank/DDBJ whole genome shotgun (WGS) entry which is preliminary data.</text>
</comment>
<reference evidence="1 2" key="1">
    <citation type="submission" date="2021-01" db="EMBL/GenBank/DDBJ databases">
        <title>Chromosome-level genome assembly of a human fungal pathogen reveals clustering of transcriptionally co-regulated genes.</title>
        <authorList>
            <person name="Voorhies M."/>
            <person name="Cohen S."/>
            <person name="Shea T.P."/>
            <person name="Petrus S."/>
            <person name="Munoz J.F."/>
            <person name="Poplawski S."/>
            <person name="Goldman W.E."/>
            <person name="Michael T."/>
            <person name="Cuomo C.A."/>
            <person name="Sil A."/>
            <person name="Beyhan S."/>
        </authorList>
    </citation>
    <scope>NUCLEOTIDE SEQUENCE [LARGE SCALE GENOMIC DNA]</scope>
    <source>
        <strain evidence="1 2">G184AR</strain>
    </source>
</reference>
<sequence length="92" mass="10548">MRSASGTLSTGDINSYLMDNNARRRWFLHVSFFLPRPLSDGGHSRKSEYVGQFYFIPSASLIIEEISWNRRLCLPDCQLNPYLYTSGALDIL</sequence>